<dbReference type="GO" id="GO:0008168">
    <property type="term" value="F:methyltransferase activity"/>
    <property type="evidence" value="ECO:0007669"/>
    <property type="project" value="UniProtKB-KW"/>
</dbReference>
<evidence type="ECO:0000256" key="1">
    <source>
        <dbReference type="ARBA" id="ARBA00008361"/>
    </source>
</evidence>
<dbReference type="RefSeq" id="WP_344973478.1">
    <property type="nucleotide sequence ID" value="NZ_BAABFN010000001.1"/>
</dbReference>
<comment type="caution">
    <text evidence="5">The sequence shown here is derived from an EMBL/GenBank/DDBJ whole genome shotgun (WGS) entry which is preliminary data.</text>
</comment>
<dbReference type="SUPFAM" id="SSF53335">
    <property type="entry name" value="S-adenosyl-L-methionine-dependent methyltransferases"/>
    <property type="match status" value="1"/>
</dbReference>
<dbReference type="Gene3D" id="3.40.50.150">
    <property type="entry name" value="Vaccinia Virus protein VP39"/>
    <property type="match status" value="1"/>
</dbReference>
<dbReference type="PANTHER" id="PTHR44942:SF4">
    <property type="entry name" value="METHYLTRANSFERASE TYPE 11 DOMAIN-CONTAINING PROTEIN"/>
    <property type="match status" value="1"/>
</dbReference>
<keyword evidence="2 5" id="KW-0489">Methyltransferase</keyword>
<reference evidence="6" key="1">
    <citation type="journal article" date="2019" name="Int. J. Syst. Evol. Microbiol.">
        <title>The Global Catalogue of Microorganisms (GCM) 10K type strain sequencing project: providing services to taxonomists for standard genome sequencing and annotation.</title>
        <authorList>
            <consortium name="The Broad Institute Genomics Platform"/>
            <consortium name="The Broad Institute Genome Sequencing Center for Infectious Disease"/>
            <person name="Wu L."/>
            <person name="Ma J."/>
        </authorList>
    </citation>
    <scope>NUCLEOTIDE SEQUENCE [LARGE SCALE GENOMIC DNA]</scope>
    <source>
        <strain evidence="6">JCM 17664</strain>
    </source>
</reference>
<name>A0ABP8FBY2_9BACT</name>
<protein>
    <submittedName>
        <fullName evidence="5">Class I SAM-dependent methyltransferase</fullName>
    </submittedName>
</protein>
<evidence type="ECO:0000256" key="3">
    <source>
        <dbReference type="ARBA" id="ARBA00022679"/>
    </source>
</evidence>
<dbReference type="InterPro" id="IPR029063">
    <property type="entry name" value="SAM-dependent_MTases_sf"/>
</dbReference>
<keyword evidence="3" id="KW-0808">Transferase</keyword>
<dbReference type="Proteomes" id="UP001501207">
    <property type="component" value="Unassembled WGS sequence"/>
</dbReference>
<gene>
    <name evidence="5" type="ORF">GCM10023143_00490</name>
</gene>
<evidence type="ECO:0000256" key="2">
    <source>
        <dbReference type="ARBA" id="ARBA00022603"/>
    </source>
</evidence>
<dbReference type="Pfam" id="PF08241">
    <property type="entry name" value="Methyltransf_11"/>
    <property type="match status" value="1"/>
</dbReference>
<comment type="similarity">
    <text evidence="1">Belongs to the methyltransferase superfamily.</text>
</comment>
<accession>A0ABP8FBY2</accession>
<dbReference type="GO" id="GO:0032259">
    <property type="term" value="P:methylation"/>
    <property type="evidence" value="ECO:0007669"/>
    <property type="project" value="UniProtKB-KW"/>
</dbReference>
<dbReference type="CDD" id="cd02440">
    <property type="entry name" value="AdoMet_MTases"/>
    <property type="match status" value="1"/>
</dbReference>
<sequence length="256" mass="28959">MSYESHSTTRFSNRVDNYVRYRPGYPDALPAQLEQDGILRSGMQIADIGSGTGISTALFLKKGYPVFAVEPNGDMRRKAEEQLGSLPGFSSINGTAEQTTLPDNSADLIIAGQAFHWFDREKTRAEFRRISRPGAYAALFWNLRLTDTPFAREYEKLLQRFGTDYKQVGHKEMASEDKIAAFFAPEPYLVRTFDNEQHFDFEGLKGRLLSSSYAPEAGHPEHLPMLDELKRLYDRYAASGIVRFGYTTVLYAGKIN</sequence>
<feature type="domain" description="Methyltransferase type 11" evidence="4">
    <location>
        <begin position="47"/>
        <end position="138"/>
    </location>
</feature>
<dbReference type="InterPro" id="IPR013216">
    <property type="entry name" value="Methyltransf_11"/>
</dbReference>
<keyword evidence="6" id="KW-1185">Reference proteome</keyword>
<proteinExistence type="inferred from homology"/>
<dbReference type="PANTHER" id="PTHR44942">
    <property type="entry name" value="METHYLTRANSF_11 DOMAIN-CONTAINING PROTEIN"/>
    <property type="match status" value="1"/>
</dbReference>
<evidence type="ECO:0000313" key="6">
    <source>
        <dbReference type="Proteomes" id="UP001501207"/>
    </source>
</evidence>
<evidence type="ECO:0000259" key="4">
    <source>
        <dbReference type="Pfam" id="PF08241"/>
    </source>
</evidence>
<dbReference type="InterPro" id="IPR051052">
    <property type="entry name" value="Diverse_substrate_MTase"/>
</dbReference>
<dbReference type="EMBL" id="BAABFN010000001">
    <property type="protein sequence ID" value="GAA4299900.1"/>
    <property type="molecule type" value="Genomic_DNA"/>
</dbReference>
<organism evidence="5 6">
    <name type="scientific">Compostibacter hankyongensis</name>
    <dbReference type="NCBI Taxonomy" id="1007089"/>
    <lineage>
        <taxon>Bacteria</taxon>
        <taxon>Pseudomonadati</taxon>
        <taxon>Bacteroidota</taxon>
        <taxon>Chitinophagia</taxon>
        <taxon>Chitinophagales</taxon>
        <taxon>Chitinophagaceae</taxon>
        <taxon>Compostibacter</taxon>
    </lineage>
</organism>
<evidence type="ECO:0000313" key="5">
    <source>
        <dbReference type="EMBL" id="GAA4299900.1"/>
    </source>
</evidence>